<feature type="compositionally biased region" description="Polar residues" evidence="7">
    <location>
        <begin position="1691"/>
        <end position="1702"/>
    </location>
</feature>
<dbReference type="SMART" id="SM00109">
    <property type="entry name" value="C1"/>
    <property type="match status" value="1"/>
</dbReference>
<gene>
    <name evidence="13" type="primary">LOC117573250</name>
</gene>
<dbReference type="PROSITE" id="PS50004">
    <property type="entry name" value="C2"/>
    <property type="match status" value="2"/>
</dbReference>
<evidence type="ECO:0000259" key="10">
    <source>
        <dbReference type="PROSITE" id="PS51258"/>
    </source>
</evidence>
<dbReference type="GO" id="GO:0005543">
    <property type="term" value="F:phospholipid binding"/>
    <property type="evidence" value="ECO:0007669"/>
    <property type="project" value="InterPro"/>
</dbReference>
<feature type="domain" description="MHD2" evidence="11">
    <location>
        <begin position="2957"/>
        <end position="3123"/>
    </location>
</feature>
<feature type="domain" description="Phorbol-ester/DAG-type" evidence="9">
    <location>
        <begin position="2164"/>
        <end position="2214"/>
    </location>
</feature>
<dbReference type="CDD" id="cd04027">
    <property type="entry name" value="C2B_Munc13"/>
    <property type="match status" value="1"/>
</dbReference>
<dbReference type="GO" id="GO:0017075">
    <property type="term" value="F:syntaxin-1 binding"/>
    <property type="evidence" value="ECO:0007669"/>
    <property type="project" value="TreeGrafter"/>
</dbReference>
<keyword evidence="4" id="KW-0862">Zinc</keyword>
<dbReference type="GO" id="GO:0035249">
    <property type="term" value="P:synaptic transmission, glutamatergic"/>
    <property type="evidence" value="ECO:0007669"/>
    <property type="project" value="TreeGrafter"/>
</dbReference>
<evidence type="ECO:0000313" key="13">
    <source>
        <dbReference type="RefSeq" id="XP_034112209.1"/>
    </source>
</evidence>
<feature type="compositionally biased region" description="Low complexity" evidence="7">
    <location>
        <begin position="1652"/>
        <end position="1661"/>
    </location>
</feature>
<dbReference type="GeneID" id="117573250"/>
<dbReference type="GO" id="GO:0005516">
    <property type="term" value="F:calmodulin binding"/>
    <property type="evidence" value="ECO:0007669"/>
    <property type="project" value="TreeGrafter"/>
</dbReference>
<dbReference type="PANTHER" id="PTHR10480">
    <property type="entry name" value="PROTEIN UNC-13 HOMOLOG"/>
    <property type="match status" value="1"/>
</dbReference>
<feature type="region of interest" description="Disordered" evidence="7">
    <location>
        <begin position="1948"/>
        <end position="1976"/>
    </location>
</feature>
<dbReference type="CDD" id="cd08395">
    <property type="entry name" value="C2C_Munc13"/>
    <property type="match status" value="1"/>
</dbReference>
<feature type="coiled-coil region" evidence="6">
    <location>
        <begin position="37"/>
        <end position="70"/>
    </location>
</feature>
<feature type="domain" description="C2" evidence="8">
    <location>
        <begin position="2270"/>
        <end position="2394"/>
    </location>
</feature>
<feature type="compositionally biased region" description="Polar residues" evidence="7">
    <location>
        <begin position="1662"/>
        <end position="1672"/>
    </location>
</feature>
<dbReference type="Pfam" id="PF00168">
    <property type="entry name" value="C2"/>
    <property type="match status" value="2"/>
</dbReference>
<keyword evidence="12" id="KW-1185">Reference proteome</keyword>
<feature type="compositionally biased region" description="Polar residues" evidence="7">
    <location>
        <begin position="408"/>
        <end position="422"/>
    </location>
</feature>
<feature type="region of interest" description="Disordered" evidence="7">
    <location>
        <begin position="1541"/>
        <end position="1560"/>
    </location>
</feature>
<dbReference type="Gene3D" id="2.60.40.150">
    <property type="entry name" value="C2 domain"/>
    <property type="match status" value="2"/>
</dbReference>
<feature type="compositionally biased region" description="Polar residues" evidence="7">
    <location>
        <begin position="1543"/>
        <end position="1560"/>
    </location>
</feature>
<dbReference type="GO" id="GO:0031594">
    <property type="term" value="C:neuromuscular junction"/>
    <property type="evidence" value="ECO:0007669"/>
    <property type="project" value="TreeGrafter"/>
</dbReference>
<dbReference type="GO" id="GO:0019992">
    <property type="term" value="F:diacylglycerol binding"/>
    <property type="evidence" value="ECO:0007669"/>
    <property type="project" value="InterPro"/>
</dbReference>
<dbReference type="InterPro" id="IPR046349">
    <property type="entry name" value="C1-like_sf"/>
</dbReference>
<reference evidence="13" key="1">
    <citation type="submission" date="2025-08" db="UniProtKB">
        <authorList>
            <consortium name="RefSeq"/>
        </authorList>
    </citation>
    <scope>IDENTIFICATION</scope>
    <source>
        <strain evidence="13">15112-1751.03</strain>
        <tissue evidence="13">Whole Adult</tissue>
    </source>
</reference>
<dbReference type="Pfam" id="PF06292">
    <property type="entry name" value="MUN"/>
    <property type="match status" value="1"/>
</dbReference>
<dbReference type="FunFam" id="3.30.60.20:FF:000001">
    <property type="entry name" value="Protein unc-13 homolog B"/>
    <property type="match status" value="1"/>
</dbReference>
<feature type="domain" description="C2" evidence="8">
    <location>
        <begin position="3139"/>
        <end position="3267"/>
    </location>
</feature>
<dbReference type="GO" id="GO:0099525">
    <property type="term" value="P:presynaptic dense core vesicle exocytosis"/>
    <property type="evidence" value="ECO:0007669"/>
    <property type="project" value="TreeGrafter"/>
</dbReference>
<dbReference type="GO" id="GO:0042734">
    <property type="term" value="C:presynaptic membrane"/>
    <property type="evidence" value="ECO:0007669"/>
    <property type="project" value="TreeGrafter"/>
</dbReference>
<evidence type="ECO:0000256" key="1">
    <source>
        <dbReference type="ARBA" id="ARBA00022723"/>
    </source>
</evidence>
<feature type="compositionally biased region" description="Low complexity" evidence="7">
    <location>
        <begin position="1922"/>
        <end position="1931"/>
    </location>
</feature>
<feature type="region of interest" description="Disordered" evidence="7">
    <location>
        <begin position="2067"/>
        <end position="2102"/>
    </location>
</feature>
<keyword evidence="5" id="KW-0106">Calcium</keyword>
<evidence type="ECO:0000256" key="4">
    <source>
        <dbReference type="ARBA" id="ARBA00022833"/>
    </source>
</evidence>
<evidence type="ECO:0000256" key="2">
    <source>
        <dbReference type="ARBA" id="ARBA00022737"/>
    </source>
</evidence>
<evidence type="ECO:0000259" key="9">
    <source>
        <dbReference type="PROSITE" id="PS50081"/>
    </source>
</evidence>
<dbReference type="InterPro" id="IPR037302">
    <property type="entry name" value="Unc-13_C2B"/>
</dbReference>
<dbReference type="InterPro" id="IPR027080">
    <property type="entry name" value="Unc-13"/>
</dbReference>
<feature type="region of interest" description="Disordered" evidence="7">
    <location>
        <begin position="1652"/>
        <end position="1709"/>
    </location>
</feature>
<organism evidence="12 13">
    <name type="scientific">Drosophila albomicans</name>
    <name type="common">Fruit fly</name>
    <dbReference type="NCBI Taxonomy" id="7291"/>
    <lineage>
        <taxon>Eukaryota</taxon>
        <taxon>Metazoa</taxon>
        <taxon>Ecdysozoa</taxon>
        <taxon>Arthropoda</taxon>
        <taxon>Hexapoda</taxon>
        <taxon>Insecta</taxon>
        <taxon>Pterygota</taxon>
        <taxon>Neoptera</taxon>
        <taxon>Endopterygota</taxon>
        <taxon>Diptera</taxon>
        <taxon>Brachycera</taxon>
        <taxon>Muscomorpha</taxon>
        <taxon>Ephydroidea</taxon>
        <taxon>Drosophilidae</taxon>
        <taxon>Drosophila</taxon>
    </lineage>
</organism>
<evidence type="ECO:0000256" key="6">
    <source>
        <dbReference type="SAM" id="Coils"/>
    </source>
</evidence>
<dbReference type="PRINTS" id="PR00360">
    <property type="entry name" value="C2DOMAIN"/>
</dbReference>
<dbReference type="GO" id="GO:0098831">
    <property type="term" value="C:presynaptic active zone cytoplasmic component"/>
    <property type="evidence" value="ECO:0007669"/>
    <property type="project" value="TreeGrafter"/>
</dbReference>
<dbReference type="PROSITE" id="PS51258">
    <property type="entry name" value="MHD1"/>
    <property type="match status" value="1"/>
</dbReference>
<dbReference type="SMART" id="SM00239">
    <property type="entry name" value="C2"/>
    <property type="match status" value="2"/>
</dbReference>
<dbReference type="GO" id="GO:0030672">
    <property type="term" value="C:synaptic vesicle membrane"/>
    <property type="evidence" value="ECO:0007669"/>
    <property type="project" value="TreeGrafter"/>
</dbReference>
<feature type="region of interest" description="Disordered" evidence="7">
    <location>
        <begin position="408"/>
        <end position="440"/>
    </location>
</feature>
<dbReference type="GO" id="GO:0005509">
    <property type="term" value="F:calcium ion binding"/>
    <property type="evidence" value="ECO:0007669"/>
    <property type="project" value="InterPro"/>
</dbReference>
<feature type="region of interest" description="Disordered" evidence="7">
    <location>
        <begin position="1007"/>
        <end position="1036"/>
    </location>
</feature>
<dbReference type="PROSITE" id="PS51259">
    <property type="entry name" value="MHD2"/>
    <property type="match status" value="1"/>
</dbReference>
<feature type="domain" description="MHD1" evidence="10">
    <location>
        <begin position="2702"/>
        <end position="2845"/>
    </location>
</feature>
<dbReference type="Gene3D" id="3.30.60.20">
    <property type="match status" value="1"/>
</dbReference>
<keyword evidence="1" id="KW-0479">Metal-binding</keyword>
<dbReference type="InterPro" id="IPR002219">
    <property type="entry name" value="PKC_DAG/PE"/>
</dbReference>
<dbReference type="GO" id="GO:0061789">
    <property type="term" value="P:dense core granule priming"/>
    <property type="evidence" value="ECO:0007669"/>
    <property type="project" value="TreeGrafter"/>
</dbReference>
<dbReference type="FunFam" id="1.10.357.50:FF:000001">
    <property type="entry name" value="Protein unc-13 homolog B"/>
    <property type="match status" value="1"/>
</dbReference>
<dbReference type="Gene3D" id="1.10.357.50">
    <property type="match status" value="1"/>
</dbReference>
<dbReference type="Proteomes" id="UP000515160">
    <property type="component" value="Chromosome 4"/>
</dbReference>
<feature type="compositionally biased region" description="Low complexity" evidence="7">
    <location>
        <begin position="1012"/>
        <end position="1026"/>
    </location>
</feature>
<dbReference type="InterPro" id="IPR014770">
    <property type="entry name" value="Munc13_1"/>
</dbReference>
<keyword evidence="2" id="KW-0677">Repeat</keyword>
<evidence type="ECO:0000259" key="11">
    <source>
        <dbReference type="PROSITE" id="PS51259"/>
    </source>
</evidence>
<evidence type="ECO:0000256" key="3">
    <source>
        <dbReference type="ARBA" id="ARBA00022771"/>
    </source>
</evidence>
<evidence type="ECO:0000313" key="12">
    <source>
        <dbReference type="Proteomes" id="UP000515160"/>
    </source>
</evidence>
<feature type="region of interest" description="Disordered" evidence="7">
    <location>
        <begin position="1823"/>
        <end position="1848"/>
    </location>
</feature>
<dbReference type="FunFam" id="2.60.40.150:FF:000014">
    <property type="entry name" value="protein unc-13 homolog B"/>
    <property type="match status" value="1"/>
</dbReference>
<dbReference type="OrthoDB" id="10053234at2759"/>
<name>A0A6P8XHD0_DROAB</name>
<keyword evidence="3" id="KW-0863">Zinc-finger</keyword>
<feature type="coiled-coil region" evidence="6">
    <location>
        <begin position="254"/>
        <end position="281"/>
    </location>
</feature>
<feature type="compositionally biased region" description="Basic and acidic residues" evidence="7">
    <location>
        <begin position="1831"/>
        <end position="1848"/>
    </location>
</feature>
<evidence type="ECO:0000256" key="5">
    <source>
        <dbReference type="ARBA" id="ARBA00022837"/>
    </source>
</evidence>
<dbReference type="InterPro" id="IPR035892">
    <property type="entry name" value="C2_domain_sf"/>
</dbReference>
<dbReference type="RefSeq" id="XP_034112209.1">
    <property type="nucleotide sequence ID" value="XM_034256318.2"/>
</dbReference>
<dbReference type="GO" id="GO:0016082">
    <property type="term" value="P:synaptic vesicle priming"/>
    <property type="evidence" value="ECO:0007669"/>
    <property type="project" value="TreeGrafter"/>
</dbReference>
<dbReference type="CTD" id="43841"/>
<evidence type="ECO:0000256" key="7">
    <source>
        <dbReference type="SAM" id="MobiDB-lite"/>
    </source>
</evidence>
<feature type="compositionally biased region" description="Polar residues" evidence="7">
    <location>
        <begin position="1948"/>
        <end position="1960"/>
    </location>
</feature>
<proteinExistence type="predicted"/>
<dbReference type="GO" id="GO:0008270">
    <property type="term" value="F:zinc ion binding"/>
    <property type="evidence" value="ECO:0007669"/>
    <property type="project" value="UniProtKB-KW"/>
</dbReference>
<dbReference type="PROSITE" id="PS50081">
    <property type="entry name" value="ZF_DAG_PE_2"/>
    <property type="match status" value="1"/>
</dbReference>
<dbReference type="PROSITE" id="PS00479">
    <property type="entry name" value="ZF_DAG_PE_1"/>
    <property type="match status" value="1"/>
</dbReference>
<dbReference type="InterPro" id="IPR014772">
    <property type="entry name" value="Munc13_dom-2"/>
</dbReference>
<dbReference type="PANTHER" id="PTHR10480:SF12">
    <property type="entry name" value="UNC-13, ISOFORM E"/>
    <property type="match status" value="1"/>
</dbReference>
<dbReference type="SUPFAM" id="SSF49562">
    <property type="entry name" value="C2 domain (Calcium/lipid-binding domain, CaLB)"/>
    <property type="match status" value="2"/>
</dbReference>
<dbReference type="SUPFAM" id="SSF57889">
    <property type="entry name" value="Cysteine-rich domain"/>
    <property type="match status" value="1"/>
</dbReference>
<dbReference type="InterPro" id="IPR010439">
    <property type="entry name" value="MUN_dom"/>
</dbReference>
<dbReference type="FunFam" id="2.60.40.150:FF:000002">
    <property type="entry name" value="Protein unc-13 homolog B"/>
    <property type="match status" value="1"/>
</dbReference>
<sequence>MPLVSNLTTNEVDNKFIEQQSRHHQTQNQQQSYSAAVNALESQLKIKQQLKEQLQQEHQLHEALQNQEHQFPLPLLDVALNSTSGLNLSMSYSQHKGTNKSQLNLASDSLTMSVTESKHAYNGSMSSIRSEQHLCQLYNAQKHSDYIISDYMDKIATRISLLETELKFAWRALDLLSNEYGKIWTRLEKLENISAEQQSVVGNLMGLVAGANQSQHKTDLSLDMDGVASLDKFLSMNNLPMESNINASIGIERMELLKVNQQNTENELNSLNELNMEVTSDKYVVNNYADELFSDTATEYDLDGRHRIGDNDNDEFFHLFENQVQSPQEISINGCQELDIDPWMSYSFPSPVGLVQGNTTEQAQLYSNNSSVMMYEQQQKMANNARVELLKKFLNGQRVLEQVESVTPSASASQASLDNLSNLPEPELDHSHIVSNDTKDSTNINELDELIEEVKFFRLTAVKAGQGGNEVVPIEDTGGTTISQLSESKIIEQRNSEMTENFYKNLNEEYRENHLSSEISKMEQLLQTTNIPSEHHSMSPCLRGNRLTSSLMMIYEGNEDEMLQIGKNRLPDLTTFTSTISTTITNSVPTSESSPYKSKELRKARKKKHYKNEMDMINNLKTVLSQATIDSSNKTTTIDRNVDSNHLPNLRSLLQDEDALVSENLYPPKFSILSRDDDVYLHDANIAILDYITDVMIREINKIKDLQSLSGDQIFKLRQTIRAEQIFFEKLNQVDKNLTLLLLNPVTMAEELQRLRIVDIEKKFDLVIKKFTKNIDTLKKLVGNSFETYKKKTKHISEPISVSEIKASDKCHSLEYQNLNQLSQSTSPNDYSALLLRNNSDLDEQLKLLETQEIEINFKRNIQQVKSTYNETNDENLVDVTPKDELLNRHKHNKSVNSTDATLSSTNIYNQDEYIRSLKRSLDRHNSMLFLLHLQNPEKHKISTSLDDMLLGPNGTSPPPPAPTDIFEDILNMTNENISINPFLVEIQSDEQNQQHHKPIQTINYSPRQAKSDSGLSSMSGWSPNSPVIGGNTHNGNVSHNKYKDISVEMIQMMINLPVISKNKSASTTKLITNVAKDIDPDNIDAYQQREQKEITFGNDYIFSEENLNYIHELSKNIPICSVYENKSIFNAKPNLNKSSCTVDEMFEGERYRHHQIGPFAKSKDATNKSQNTAATKKISTMSETNRIPDLLRNEMQSQKFNVLNKMAEPFKDFENYSRGIISHQESDIKNEQTRKPNLTDRLVYYPSSVGIDDSDTNNLDYLDIKECDRFQSQSCLKTIKSPDTPLIIQSHSFELVDELDSKGIEIDQGQNIQLSSIKSPKVWNKISHLLQDNLKLKRSVRYNRSHSLPGDDSTHREAGESQIYCGPAAPNTLDNETLLITNNRSRSTGRRRNTQLSKRIQKLPMRIIQRATSAISTSDQNIDQYTYGDSLREDNKQNKKRTLSIKINSLMRKAKTYKRHSLSHLNSEIEMELNINQAKQQKNISDNERSINNCYVDYKYDEFQNKNKSYGETTPQHYYPTNSAIAESNLFAIVGDLKRSSNTDSQLPTDSDTIGEQNDNVNIQQPENLVNLNEDYSINKTICEDLKTSRHLMQNAPPSFRPDDDSENCSELVITQTFDPTIKCETSTSMPLPQPPLLVAITFIEKTSATTTTSNSTIVTKNSASQQQQSLDIPGSLGNGCRDDDDNRSQHSGRTLSSSRRQSTEDSIDTDDEYFCYELRQLEELERTTETEESIVVASSDVYDDDGGQSCEGSAVDNAVLFSQIDQLATSSVECDNLYYPERQISCNASPQFDTEMPDESAKEKMSRVLAELKCVVRLHPDVQTNGSTGKKEKQNSQRDSDRLTKVSDMHRAWQDANSDFQLPVALDQKSNVLSQSPLQALNDKVVFNNEQLKGLKKRKHKKGKKNFQDLDTETSAGDISSDSSSSYSSHLENIQSHNISYNNEFKSQECSSSATSGPDTPADLSDDGDANQGLNNVASDVVDVVSNVIQNNLNDSAPITNDKVQSSVKLKSVDSSNNIESVQMPINAINGAGSTLGSSKWKLLKTLKERKIEDKNIQDKIKEDELAKDKEKNGTGAGDVGLRSNGHPGDNPFYSNIDSMPDIRPRRKSIPLVSELTMAATKRNAGLTSAVPRATLNDEELKMHVYKKALQALIYPISSTTPHNFVLWTATSPTYCYECEGLLWGIARQGVRCTECGVKCHEKCKDLLNADCLQRAAEKSSKHGAEDKANSIITAMKERMKHREREKPEIFELIRAVFSIEDKSHTGHMKAVKQSVLDGTSKWSAKIAITVICAQGLIAKDKSGTSDPYVTVQVSKVKKRTRTMPQELNPVWNEKFHFECHNSSDRIKVRVWDEDNDLKSKLRQKLTRESDDFLGQTIIEVRTLSGEMDVWYNLEKRTDKSAVSGAIRLHISVEIKGEEKVAPYHVQYTCLHENLFHYLCEENCGMVKLPTQKGDDAWKLYFDDIPEEIVDEFSMRYGIENIYQAMTHFHCLSAKYLCPGVPAVMSTLLANINAYYAHTTASSAVSASDRFAASNFGKEKFVKLLDQLHNSLRIDLSMYRNNFPASSQEKLMDLKSTVDLLTSITFFRMKVQELSSPPRASTVVKDCVKACLRSTYQFLFENCYELYNREFQVDPNEAKRDTDDHGPKLDSVDFWHKLIALIVSVIDEDKNSYGTVLNQFPQELNIGQLSAATMWGLFAVDMKYALEEHEQHRLCKSSAYMNLHFRVKWLYSNYVKEVPPYKGAVPEYPAWFEPFVMQWLNENDDVSLEYLHGAFNRDKKDGFQKSSEHALFSNSVVDVFTQLTQCFDVVSKLECPDPEIWKRYMRRFAKTIVKVLIAYADIVKMEFPEHMRDERIACILMNNIQQLRVQLEKMFESMGGDKLEEDAANILKELQQNLNLALDELASQFAISLEPRITQSVRELGDMLLSIKGGGGNIAPGNQAAQRNAVAVEADDVLRPLMDLLDGSLTLYAQSCEKTVLKRLLKELWKIVMRILEKTIVLPPMTDKTMMFKHLTDNAKNLASNAKIEDMGRLFKSHMAGKPDVKSALSGVMDISKEVEKNLSPKQCAVLDVALDTIKQYFHAGGNGLKKTFLEKSSELQSLRYALSLYTQMTDTLIKTFISSQVNEVDPENADESVGEISVQIDLFSHPGTGEHKVNVKVVAANDLKWQIPSGMFRPFVEINLIGPHLQDKKRKFATKSKSNNWSPKYNESFSFAIGNEEQLDFFELHICVKDYCFAREDRLVGVAVIPLKDISEKGSVACWLPLQRRIEMDETGWTILRILSQRNNDEVAKEFVKLKSEIRQEPTMGT</sequence>
<feature type="compositionally biased region" description="Basic and acidic residues" evidence="7">
    <location>
        <begin position="427"/>
        <end position="440"/>
    </location>
</feature>
<dbReference type="InterPro" id="IPR000008">
    <property type="entry name" value="C2_dom"/>
</dbReference>
<dbReference type="Gene3D" id="1.20.58.1100">
    <property type="match status" value="1"/>
</dbReference>
<feature type="region of interest" description="Disordered" evidence="7">
    <location>
        <begin position="1897"/>
        <end position="1933"/>
    </location>
</feature>
<dbReference type="GO" id="GO:0016081">
    <property type="term" value="P:synaptic vesicle docking"/>
    <property type="evidence" value="ECO:0007669"/>
    <property type="project" value="TreeGrafter"/>
</dbReference>
<dbReference type="SMART" id="SM01145">
    <property type="entry name" value="DUF1041"/>
    <property type="match status" value="1"/>
</dbReference>
<evidence type="ECO:0000259" key="8">
    <source>
        <dbReference type="PROSITE" id="PS50004"/>
    </source>
</evidence>
<dbReference type="Pfam" id="PF00130">
    <property type="entry name" value="C1_1"/>
    <property type="match status" value="1"/>
</dbReference>
<feature type="compositionally biased region" description="Basic residues" evidence="7">
    <location>
        <begin position="1897"/>
        <end position="1907"/>
    </location>
</feature>
<keyword evidence="6" id="KW-0175">Coiled coil</keyword>
<accession>A0A6P8XHD0</accession>
<protein>
    <submittedName>
        <fullName evidence="13">Uncharacterized protein LOC117573250 isoform X1</fullName>
    </submittedName>
</protein>
<dbReference type="GO" id="GO:0043195">
    <property type="term" value="C:terminal bouton"/>
    <property type="evidence" value="ECO:0007669"/>
    <property type="project" value="TreeGrafter"/>
</dbReference>